<dbReference type="Pfam" id="PF00324">
    <property type="entry name" value="AA_permease"/>
    <property type="match status" value="1"/>
</dbReference>
<feature type="transmembrane region" description="Helical" evidence="9">
    <location>
        <begin position="77"/>
        <end position="94"/>
    </location>
</feature>
<proteinExistence type="predicted"/>
<evidence type="ECO:0000256" key="5">
    <source>
        <dbReference type="ARBA" id="ARBA00022970"/>
    </source>
</evidence>
<feature type="region of interest" description="Disordered" evidence="8">
    <location>
        <begin position="1"/>
        <end position="35"/>
    </location>
</feature>
<evidence type="ECO:0000256" key="1">
    <source>
        <dbReference type="ARBA" id="ARBA00004651"/>
    </source>
</evidence>
<evidence type="ECO:0000256" key="8">
    <source>
        <dbReference type="SAM" id="MobiDB-lite"/>
    </source>
</evidence>
<feature type="transmembrane region" description="Helical" evidence="9">
    <location>
        <begin position="229"/>
        <end position="251"/>
    </location>
</feature>
<sequence length="491" mass="53591">MSARETQSVDTPRRSALARPVKKPPATLDLESPTEERELQRGLTNRHLQLIALGGAIGTGMFMGSSSTIHLAGPSSALVYALIGFFLYFMMRALGEMLLSNLNYKSFRDIAEDLLGPAGGFIAGWTYWFSWIVAAMGDMAAITAYFQYWWPNIPKWLPATALAAVLPALNIIAVQFFGEAEFWFALIKLIAVGALVIVAIALLASRFVSPDGDPATIANLWNDGGFFPNGLMGFLGGFQIAFFAFVGIELVGTAAAETKDPCTTLPKAINAIPVRLALFYVFALLAITAVIPWRKVVPGVSPFVSLFGLAGFGAAASVMNFVLLTAAASSDNSGLYSTSRMMYGLALDGQAPSRFRKLSSNNVPRNALVASCLLLLSGITFLYTSDSIMQAFALVTTVAALLFLFTWSLIVVCYIVYRRKRPQLHEESIYKMPGGVPMCWVVLAFFTISLVILTLDPTTRIAVLITPIWFAFIGSMYFVHHRHEQRKEALR</sequence>
<keyword evidence="6 9" id="KW-1133">Transmembrane helix</keyword>
<keyword evidence="2" id="KW-0813">Transport</keyword>
<protein>
    <submittedName>
        <fullName evidence="11">D-serine/D-alanine/glycine transporter</fullName>
    </submittedName>
</protein>
<keyword evidence="3" id="KW-1003">Cell membrane</keyword>
<evidence type="ECO:0000313" key="11">
    <source>
        <dbReference type="EMBL" id="BBK85566.1"/>
    </source>
</evidence>
<dbReference type="PIRSF" id="PIRSF006060">
    <property type="entry name" value="AA_transporter"/>
    <property type="match status" value="1"/>
</dbReference>
<keyword evidence="5" id="KW-0029">Amino-acid transport</keyword>
<evidence type="ECO:0000259" key="10">
    <source>
        <dbReference type="Pfam" id="PF00324"/>
    </source>
</evidence>
<feature type="transmembrane region" description="Helical" evidence="9">
    <location>
        <begin position="391"/>
        <end position="417"/>
    </location>
</feature>
<feature type="transmembrane region" description="Helical" evidence="9">
    <location>
        <begin position="303"/>
        <end position="327"/>
    </location>
</feature>
<dbReference type="PROSITE" id="PS00218">
    <property type="entry name" value="AMINO_ACID_PERMEASE_1"/>
    <property type="match status" value="1"/>
</dbReference>
<dbReference type="InterPro" id="IPR004841">
    <property type="entry name" value="AA-permease/SLC12A_dom"/>
</dbReference>
<evidence type="ECO:0000313" key="12">
    <source>
        <dbReference type="Proteomes" id="UP000318594"/>
    </source>
</evidence>
<dbReference type="PANTHER" id="PTHR43495:SF2">
    <property type="entry name" value="D-SERINE_D-ALANINE_GLYCINE TRANSPORTER"/>
    <property type="match status" value="1"/>
</dbReference>
<feature type="transmembrane region" description="Helical" evidence="9">
    <location>
        <begin position="50"/>
        <end position="71"/>
    </location>
</feature>
<feature type="transmembrane region" description="Helical" evidence="9">
    <location>
        <begin position="366"/>
        <end position="385"/>
    </location>
</feature>
<organism evidence="11 12">
    <name type="scientific">Cutibacterium acnes subsp. acnes</name>
    <dbReference type="NCBI Taxonomy" id="1734925"/>
    <lineage>
        <taxon>Bacteria</taxon>
        <taxon>Bacillati</taxon>
        <taxon>Actinomycetota</taxon>
        <taxon>Actinomycetes</taxon>
        <taxon>Propionibacteriales</taxon>
        <taxon>Propionibacteriaceae</taxon>
        <taxon>Cutibacterium</taxon>
    </lineage>
</organism>
<feature type="compositionally biased region" description="Polar residues" evidence="8">
    <location>
        <begin position="1"/>
        <end position="10"/>
    </location>
</feature>
<keyword evidence="12" id="KW-1185">Reference proteome</keyword>
<feature type="transmembrane region" description="Helical" evidence="9">
    <location>
        <begin position="114"/>
        <end position="136"/>
    </location>
</feature>
<dbReference type="PANTHER" id="PTHR43495">
    <property type="entry name" value="GABA PERMEASE"/>
    <property type="match status" value="1"/>
</dbReference>
<comment type="subcellular location">
    <subcellularLocation>
        <location evidence="1">Cell membrane</location>
        <topology evidence="1">Multi-pass membrane protein</topology>
    </subcellularLocation>
</comment>
<feature type="transmembrane region" description="Helical" evidence="9">
    <location>
        <begin position="272"/>
        <end position="291"/>
    </location>
</feature>
<keyword evidence="4 9" id="KW-0812">Transmembrane</keyword>
<name>A0ABM7H2E5_CUTAC</name>
<dbReference type="EMBL" id="AP019723">
    <property type="protein sequence ID" value="BBK85566.1"/>
    <property type="molecule type" value="Genomic_DNA"/>
</dbReference>
<dbReference type="Gene3D" id="1.20.1740.10">
    <property type="entry name" value="Amino acid/polyamine transporter I"/>
    <property type="match status" value="1"/>
</dbReference>
<feature type="transmembrane region" description="Helical" evidence="9">
    <location>
        <begin position="189"/>
        <end position="209"/>
    </location>
</feature>
<feature type="transmembrane region" description="Helical" evidence="9">
    <location>
        <begin position="438"/>
        <end position="455"/>
    </location>
</feature>
<evidence type="ECO:0000256" key="7">
    <source>
        <dbReference type="ARBA" id="ARBA00023136"/>
    </source>
</evidence>
<reference evidence="11 12" key="1">
    <citation type="submission" date="2019-06" db="EMBL/GenBank/DDBJ databases">
        <title>Complete genome sequence of Cutibacterium acnes subsp. acnes NBRC 107605.</title>
        <authorList>
            <person name="Miura T."/>
            <person name="Furukawa M."/>
            <person name="Shimamura M."/>
            <person name="Ohyama Y."/>
            <person name="Yamazoe A."/>
            <person name="Kawasaki H."/>
        </authorList>
    </citation>
    <scope>NUCLEOTIDE SEQUENCE [LARGE SCALE GENOMIC DNA]</scope>
    <source>
        <strain evidence="11 12">NBRC 107605</strain>
    </source>
</reference>
<feature type="transmembrane region" description="Helical" evidence="9">
    <location>
        <begin position="156"/>
        <end position="177"/>
    </location>
</feature>
<dbReference type="Proteomes" id="UP000318594">
    <property type="component" value="Chromosome"/>
</dbReference>
<evidence type="ECO:0000256" key="9">
    <source>
        <dbReference type="SAM" id="Phobius"/>
    </source>
</evidence>
<gene>
    <name evidence="11" type="ORF">CacPP4_21810</name>
</gene>
<accession>A0ABM7H2E5</accession>
<evidence type="ECO:0000256" key="3">
    <source>
        <dbReference type="ARBA" id="ARBA00022475"/>
    </source>
</evidence>
<feature type="transmembrane region" description="Helical" evidence="9">
    <location>
        <begin position="461"/>
        <end position="479"/>
    </location>
</feature>
<evidence type="ECO:0000256" key="6">
    <source>
        <dbReference type="ARBA" id="ARBA00022989"/>
    </source>
</evidence>
<feature type="domain" description="Amino acid permease/ SLC12A" evidence="10">
    <location>
        <begin position="47"/>
        <end position="486"/>
    </location>
</feature>
<keyword evidence="7 9" id="KW-0472">Membrane</keyword>
<dbReference type="InterPro" id="IPR004840">
    <property type="entry name" value="Amino_acid_permease_CS"/>
</dbReference>
<evidence type="ECO:0000256" key="2">
    <source>
        <dbReference type="ARBA" id="ARBA00022448"/>
    </source>
</evidence>
<evidence type="ECO:0000256" key="4">
    <source>
        <dbReference type="ARBA" id="ARBA00022692"/>
    </source>
</evidence>